<dbReference type="Gramene" id="RZC64120">
    <property type="protein sequence ID" value="RZC64120"/>
    <property type="gene ID" value="C5167_025890"/>
</dbReference>
<name>A0A4Y7JVP3_PAPSO</name>
<proteinExistence type="predicted"/>
<keyword evidence="1" id="KW-0732">Signal</keyword>
<dbReference type="AlphaFoldDB" id="A0A4Y7JVP3"/>
<evidence type="ECO:0000256" key="1">
    <source>
        <dbReference type="SAM" id="SignalP"/>
    </source>
</evidence>
<protein>
    <submittedName>
        <fullName evidence="2">Uncharacterized protein</fullName>
    </submittedName>
</protein>
<dbReference type="EMBL" id="CM010719">
    <property type="protein sequence ID" value="RZC64120.1"/>
    <property type="molecule type" value="Genomic_DNA"/>
</dbReference>
<dbReference type="Proteomes" id="UP000316621">
    <property type="component" value="Chromosome 5"/>
</dbReference>
<evidence type="ECO:0000313" key="2">
    <source>
        <dbReference type="EMBL" id="RZC64120.1"/>
    </source>
</evidence>
<feature type="chain" id="PRO_5021439156" evidence="1">
    <location>
        <begin position="27"/>
        <end position="217"/>
    </location>
</feature>
<sequence>MASYSSILVRNLVFLLLSILLVSASAEQTSVISPIIPSLESTGTPTDNYFCDTNANVYTTQEWGPTKDCFLCTPYCYGACDSLRTTSALSPKCSWLSGTNVRCECCCVKPPSPPPPPACPPPAPLPPPPPCPTPPTDKCDTGDDVTETTMPSSNCADCTNWCNEDCSESGGRVIESKCAIGLSDHEARSYCLPYLYCRLASSSFVDEMGIGCNNKKL</sequence>
<accession>A0A4Y7JVP3</accession>
<organism evidence="2 3">
    <name type="scientific">Papaver somniferum</name>
    <name type="common">Opium poppy</name>
    <dbReference type="NCBI Taxonomy" id="3469"/>
    <lineage>
        <taxon>Eukaryota</taxon>
        <taxon>Viridiplantae</taxon>
        <taxon>Streptophyta</taxon>
        <taxon>Embryophyta</taxon>
        <taxon>Tracheophyta</taxon>
        <taxon>Spermatophyta</taxon>
        <taxon>Magnoliopsida</taxon>
        <taxon>Ranunculales</taxon>
        <taxon>Papaveraceae</taxon>
        <taxon>Papaveroideae</taxon>
        <taxon>Papaver</taxon>
    </lineage>
</organism>
<keyword evidence="3" id="KW-1185">Reference proteome</keyword>
<evidence type="ECO:0000313" key="3">
    <source>
        <dbReference type="Proteomes" id="UP000316621"/>
    </source>
</evidence>
<gene>
    <name evidence="2" type="ORF">C5167_025890</name>
</gene>
<feature type="signal peptide" evidence="1">
    <location>
        <begin position="1"/>
        <end position="26"/>
    </location>
</feature>
<reference evidence="2 3" key="1">
    <citation type="journal article" date="2018" name="Science">
        <title>The opium poppy genome and morphinan production.</title>
        <authorList>
            <person name="Guo L."/>
            <person name="Winzer T."/>
            <person name="Yang X."/>
            <person name="Li Y."/>
            <person name="Ning Z."/>
            <person name="He Z."/>
            <person name="Teodor R."/>
            <person name="Lu Y."/>
            <person name="Bowser T.A."/>
            <person name="Graham I.A."/>
            <person name="Ye K."/>
        </authorList>
    </citation>
    <scope>NUCLEOTIDE SEQUENCE [LARGE SCALE GENOMIC DNA]</scope>
    <source>
        <strain evidence="3">cv. HN1</strain>
        <tissue evidence="2">Leaves</tissue>
    </source>
</reference>